<name>A0A8J6Q2L9_9FLAO</name>
<keyword evidence="2" id="KW-1185">Reference proteome</keyword>
<accession>A0A8J6Q2L9</accession>
<organism evidence="1 2">
    <name type="scientific">Aestuariibaculum sediminum</name>
    <dbReference type="NCBI Taxonomy" id="2770637"/>
    <lineage>
        <taxon>Bacteria</taxon>
        <taxon>Pseudomonadati</taxon>
        <taxon>Bacteroidota</taxon>
        <taxon>Flavobacteriia</taxon>
        <taxon>Flavobacteriales</taxon>
        <taxon>Flavobacteriaceae</taxon>
    </lineage>
</organism>
<gene>
    <name evidence="1" type="ORF">ICJ83_07250</name>
</gene>
<comment type="caution">
    <text evidence="1">The sequence shown here is derived from an EMBL/GenBank/DDBJ whole genome shotgun (WGS) entry which is preliminary data.</text>
</comment>
<dbReference type="RefSeq" id="WP_188229708.1">
    <property type="nucleotide sequence ID" value="NZ_JACVXB010000002.1"/>
</dbReference>
<evidence type="ECO:0000313" key="2">
    <source>
        <dbReference type="Proteomes" id="UP000600588"/>
    </source>
</evidence>
<protein>
    <submittedName>
        <fullName evidence="1">Uncharacterized protein</fullName>
    </submittedName>
</protein>
<sequence>MLISIHKIILTTLLSVYLISDGGGKTKSNITSLSSSTTVTYSLSEFDNSKLIPVATLEKDNKVKTQSLHEKYRTVVKRFMKVM</sequence>
<dbReference type="Proteomes" id="UP000600588">
    <property type="component" value="Unassembled WGS sequence"/>
</dbReference>
<reference evidence="1 2" key="1">
    <citation type="submission" date="2020-09" db="EMBL/GenBank/DDBJ databases">
        <title>TT11 complete genome.</title>
        <authorList>
            <person name="Wu Z."/>
        </authorList>
    </citation>
    <scope>NUCLEOTIDE SEQUENCE [LARGE SCALE GENOMIC DNA]</scope>
    <source>
        <strain evidence="1 2">TT11</strain>
    </source>
</reference>
<evidence type="ECO:0000313" key="1">
    <source>
        <dbReference type="EMBL" id="MBD0831925.1"/>
    </source>
</evidence>
<dbReference type="AlphaFoldDB" id="A0A8J6Q2L9"/>
<proteinExistence type="predicted"/>
<dbReference type="EMBL" id="JACVXB010000002">
    <property type="protein sequence ID" value="MBD0831925.1"/>
    <property type="molecule type" value="Genomic_DNA"/>
</dbReference>